<dbReference type="InterPro" id="IPR057670">
    <property type="entry name" value="SH3_retrovirus"/>
</dbReference>
<feature type="compositionally biased region" description="Polar residues" evidence="2">
    <location>
        <begin position="1040"/>
        <end position="1051"/>
    </location>
</feature>
<sequence length="2279" mass="256757">MKLVLIENDLWSLINPGEAKPDPSDLVATKPFFSREDFTTATVKRRLLAEAERRLSNLPKDVGAMVVNASSKPIETEKQFKAKVVCFKCGGKGHYARECRKKGKNEQRPKRFDQTKGVNMSAMCNTLFGATAETWIIDSGATHHMTPKRDYFTCLKECPSNMSSTTVANGSSIEACGIGTVSANIVGHKGDASNLVTHNTLYVPDMRHSVLSVLQMIENGRKVVFNKSGCHIMDMKATSSECISNKVTFDSSPFEFGFTDLSWNMDKYLTANSSYVYKARLVSCPQFIWCAFTIVIVENSVSDIGCGETKLNQNLRFNIKDYTTLRKDRPGKFGGLAVLIKTLEIKFKEIAYNQSKPRESTTDAQAIEIYLTDKTISIINVYHHDNTSINTGLIETLSEASSDIAIILGDFNAERPTWGSPVQDNNVSRAFPQTVIKEFPRGTANEEKFKIKILEYNTKMRNSREVFHEAVRRQEQFTTGCEVYFRNYATGPKRCEGVVYKRHINQLRPVRKKQVETRNLILPRTSGEKPDSTIHQDSNGLLQRVDRIHTDSYRESTGFTPILTESRQDTLQSDRKTREIDANRENGQATPVPEIEPIRTLAEILLQLTAVLAQVGSTQHAEVFIPPFEGTNAAHQFFQVYDRKMDEALVKRTLLDIYPESKEASFAKYFALKLAGQASLDSTTEGRQLGMQLGLPQEVIFEMLTEGLSLSDQRLVRVVPPESLGEWYQTGATDPGNQRTNFASPRGTTAQTCRTHTPAHQEEQVRGLHLHCRRTANSAAPITGTLSAATNQIQTRARGQCAPPNIHHKPNPDKPHETPQPFANQSIPPNCYKGIPRGTANEEKFKIKILEYNTKMRNSREVFHEAVRRQEQFTTGCEVYFRNYATGPKRCEGVVYKRHINQLRPVRKKQVETRNLILPRTSGEKPVKRTLLDIYPESKEASFAKYFALKLAGQASLDSTTEGRQLGMQLGLPQEVIFEMLTEGLSLSDQRLVRVVPPESLGEWYQLVQRIRGTSAPTSRHHEEQPPKHVGPIHQHTKKNSAATNQIQTRARGQCAPPNIHHKPNPDKPHETPQPFANQETKLNQNLRFNIKDYTTLRKDRPGKFGGLAVLIKTLEIKFKEIAYNQSKPRESTTDAQAIEIYLTDKTISIINVYHHDNTSINTGLIETLSEASSDIAIILGDFNAERPTWGSPVQDNNVSSCEGVVYKRHINQLRPVRKKQVETRNLILPRTSGEKPDSTIHQDSNGLLQRVDRIHTDSYRESTGFTPILTESRQDTLQSDRKTREIDANRENGQATPVPEIEPIRTLAEILLQLTAVLAQVGSTQHAEVFIPPFEGTNAAHQFFQVYDRKMDEALVKRTLLDIYPESKEASFAKYFALKLAGQASLDSTTEGRQLGMQLGLPQEVIFEMLTEGLSLSDQRLVRVVPPESLGEWYQLVQRIRGTSAPTSRHHEEQPPKHVGPIHQHTKKNRTKTTTGYLQHFDKISNTPNSFFKRYRENVSPSSDSDDFNPLTPGHFLIGRPLTALPESNDDDVPINYLDRWSLNQKIKNVFWKRWNREYLNNLQQRLKWQKSSLNIKEGDLILLKDTISAPAMYWSLGRITKVFPGADGKIRVFEWTVSQRRHARTSCTSHRAGHHRPHRQLLRHEDLLPSARTGRQDPSRNPGIAPPTSTDDVPWQPPQKVITSPHRKRLHKTHQRHHPSDFTTATVKRRLLAEAERRSSNLPKYVGAMVVNASSKPIETEKQFKAKVVCFKCGGKGHYAKECRKKGKNEQRPKRFDQKKGVNMSAMCNTLFGATAETWIIDSGATHHMTPKRDNFTCLKECTSNMSSINIANGSSIEACGIGTVSANIVGHKGDASNMVAQNTLYVPDLRHSVLSVLQIWNIQGVLGNHIAGISLVSNNIDTDSTDIVGHKGDASNMVAQNTLYVPDLRHSVLGNHIAGISLVSNNIGTVSANIVGHKGDASNMVAQNTLYVPDLRHSVLSVLQMIENGRKVVFNKSGCHIMDMKDQNDHVSLASECKEELTLELWHKRLMHVNAYTIAKMAKNQSNGVAERMNRTLLDLVRSTISGSGLPKASWAELTYTAAYVRNRVLNNHNGESTPYELWTGNKPSLKHLRAIGCQVFVHIPRQVRKSKLERRAVKGNLVGYALRGRGYRVWIPEMKKVVESRDCVFKKSDVSRNDSNREELPSVEHYSYGTQREIEDNPVSLLDQEDVTPTEEDSHNEDTVKPSPTRSHPMILRNQRNAQNSIELLSTEANKGRNLHKLHRSRLLSGEVIHE</sequence>
<dbReference type="InterPro" id="IPR001975">
    <property type="entry name" value="Ribosomal_eL40_dom"/>
</dbReference>
<feature type="region of interest" description="Disordered" evidence="2">
    <location>
        <begin position="2177"/>
        <end position="2240"/>
    </location>
</feature>
<feature type="region of interest" description="Disordered" evidence="2">
    <location>
        <begin position="727"/>
        <end position="752"/>
    </location>
</feature>
<dbReference type="InterPro" id="IPR054722">
    <property type="entry name" value="PolX-like_BBD"/>
</dbReference>
<accession>A0ABY6JZV8</accession>
<dbReference type="InterPro" id="IPR001878">
    <property type="entry name" value="Znf_CCHC"/>
</dbReference>
<dbReference type="EMBL" id="CP092863">
    <property type="protein sequence ID" value="UYV61130.1"/>
    <property type="molecule type" value="Genomic_DNA"/>
</dbReference>
<feature type="region of interest" description="Disordered" evidence="2">
    <location>
        <begin position="563"/>
        <end position="590"/>
    </location>
</feature>
<feature type="region of interest" description="Disordered" evidence="2">
    <location>
        <begin position="1014"/>
        <end position="1076"/>
    </location>
</feature>
<evidence type="ECO:0000313" key="5">
    <source>
        <dbReference type="Proteomes" id="UP001235939"/>
    </source>
</evidence>
<feature type="compositionally biased region" description="Basic and acidic residues" evidence="2">
    <location>
        <begin position="1273"/>
        <end position="1291"/>
    </location>
</feature>
<dbReference type="PROSITE" id="PS50158">
    <property type="entry name" value="ZF_CCHC"/>
    <property type="match status" value="2"/>
</dbReference>
<protein>
    <recommendedName>
        <fullName evidence="3">CCHC-type domain-containing protein</fullName>
    </recommendedName>
</protein>
<evidence type="ECO:0000256" key="2">
    <source>
        <dbReference type="SAM" id="MobiDB-lite"/>
    </source>
</evidence>
<feature type="region of interest" description="Disordered" evidence="2">
    <location>
        <begin position="796"/>
        <end position="820"/>
    </location>
</feature>
<dbReference type="Pfam" id="PF18701">
    <property type="entry name" value="DUF5641"/>
    <property type="match status" value="1"/>
</dbReference>
<feature type="region of interest" description="Disordered" evidence="2">
    <location>
        <begin position="1444"/>
        <end position="1470"/>
    </location>
</feature>
<name>A0ABY6JZV8_9ARAC</name>
<dbReference type="SUPFAM" id="SSF53098">
    <property type="entry name" value="Ribonuclease H-like"/>
    <property type="match status" value="1"/>
</dbReference>
<feature type="domain" description="CCHC-type" evidence="3">
    <location>
        <begin position="1752"/>
        <end position="1767"/>
    </location>
</feature>
<dbReference type="Gene3D" id="3.30.420.10">
    <property type="entry name" value="Ribonuclease H-like superfamily/Ribonuclease H"/>
    <property type="match status" value="1"/>
</dbReference>
<dbReference type="SUPFAM" id="SSF56219">
    <property type="entry name" value="DNase I-like"/>
    <property type="match status" value="2"/>
</dbReference>
<feature type="compositionally biased region" description="Basic and acidic residues" evidence="2">
    <location>
        <begin position="2177"/>
        <end position="2190"/>
    </location>
</feature>
<feature type="region of interest" description="Disordered" evidence="2">
    <location>
        <begin position="1625"/>
        <end position="1680"/>
    </location>
</feature>
<dbReference type="SMART" id="SM01377">
    <property type="entry name" value="Ribosomal_L40e"/>
    <property type="match status" value="2"/>
</dbReference>
<dbReference type="Gene3D" id="4.10.60.10">
    <property type="entry name" value="Zinc finger, CCHC-type"/>
    <property type="match status" value="2"/>
</dbReference>
<dbReference type="SUPFAM" id="SSF57756">
    <property type="entry name" value="Retrovirus zinc finger-like domains"/>
    <property type="match status" value="2"/>
</dbReference>
<feature type="region of interest" description="Disordered" evidence="2">
    <location>
        <begin position="1270"/>
        <end position="1297"/>
    </location>
</feature>
<dbReference type="SMART" id="SM00343">
    <property type="entry name" value="ZnF_C2HC"/>
    <property type="match status" value="2"/>
</dbReference>
<keyword evidence="5" id="KW-1185">Reference proteome</keyword>
<dbReference type="InterPro" id="IPR036875">
    <property type="entry name" value="Znf_CCHC_sf"/>
</dbReference>
<dbReference type="InterPro" id="IPR040676">
    <property type="entry name" value="DUF5641"/>
</dbReference>
<feature type="compositionally biased region" description="Polar residues" evidence="2">
    <location>
        <begin position="730"/>
        <end position="752"/>
    </location>
</feature>
<keyword evidence="1" id="KW-0479">Metal-binding</keyword>
<dbReference type="Gene3D" id="3.60.10.10">
    <property type="entry name" value="Endonuclease/exonuclease/phosphatase"/>
    <property type="match status" value="2"/>
</dbReference>
<feature type="compositionally biased region" description="Basic residues" evidence="2">
    <location>
        <begin position="1633"/>
        <end position="1643"/>
    </location>
</feature>
<evidence type="ECO:0000256" key="1">
    <source>
        <dbReference type="PROSITE-ProRule" id="PRU00047"/>
    </source>
</evidence>
<dbReference type="InterPro" id="IPR036397">
    <property type="entry name" value="RNaseH_sf"/>
</dbReference>
<dbReference type="InterPro" id="IPR012337">
    <property type="entry name" value="RNaseH-like_sf"/>
</dbReference>
<dbReference type="PANTHER" id="PTHR47331">
    <property type="entry name" value="PHD-TYPE DOMAIN-CONTAINING PROTEIN"/>
    <property type="match status" value="1"/>
</dbReference>
<feature type="compositionally biased region" description="Basic and acidic residues" evidence="2">
    <location>
        <begin position="566"/>
        <end position="584"/>
    </location>
</feature>
<organism evidence="4 5">
    <name type="scientific">Cordylochernes scorpioides</name>
    <dbReference type="NCBI Taxonomy" id="51811"/>
    <lineage>
        <taxon>Eukaryota</taxon>
        <taxon>Metazoa</taxon>
        <taxon>Ecdysozoa</taxon>
        <taxon>Arthropoda</taxon>
        <taxon>Chelicerata</taxon>
        <taxon>Arachnida</taxon>
        <taxon>Pseudoscorpiones</taxon>
        <taxon>Cheliferoidea</taxon>
        <taxon>Chernetidae</taxon>
        <taxon>Cordylochernes</taxon>
    </lineage>
</organism>
<proteinExistence type="predicted"/>
<dbReference type="Proteomes" id="UP001235939">
    <property type="component" value="Chromosome 01"/>
</dbReference>
<reference evidence="4 5" key="1">
    <citation type="submission" date="2022-01" db="EMBL/GenBank/DDBJ databases">
        <title>A chromosomal length assembly of Cordylochernes scorpioides.</title>
        <authorList>
            <person name="Zeh D."/>
            <person name="Zeh J."/>
        </authorList>
    </citation>
    <scope>NUCLEOTIDE SEQUENCE [LARGE SCALE GENOMIC DNA]</scope>
    <source>
        <strain evidence="4">IN4F17</strain>
        <tissue evidence="4">Whole Body</tissue>
    </source>
</reference>
<gene>
    <name evidence="4" type="ORF">LAZ67_1003529</name>
</gene>
<keyword evidence="1" id="KW-0862">Zinc</keyword>
<dbReference type="Pfam" id="PF00098">
    <property type="entry name" value="zf-CCHC"/>
    <property type="match status" value="2"/>
</dbReference>
<dbReference type="InterPro" id="IPR036691">
    <property type="entry name" value="Endo/exonu/phosph_ase_sf"/>
</dbReference>
<keyword evidence="1" id="KW-0863">Zinc-finger</keyword>
<evidence type="ECO:0000259" key="3">
    <source>
        <dbReference type="PROSITE" id="PS50158"/>
    </source>
</evidence>
<dbReference type="Pfam" id="PF25597">
    <property type="entry name" value="SH3_retrovirus"/>
    <property type="match status" value="1"/>
</dbReference>
<dbReference type="Pfam" id="PF22936">
    <property type="entry name" value="Pol_BBD"/>
    <property type="match status" value="2"/>
</dbReference>
<feature type="domain" description="CCHC-type" evidence="3">
    <location>
        <begin position="86"/>
        <end position="101"/>
    </location>
</feature>
<evidence type="ECO:0000313" key="4">
    <source>
        <dbReference type="EMBL" id="UYV61130.1"/>
    </source>
</evidence>